<dbReference type="PANTHER" id="PTHR31113:SF20">
    <property type="entry name" value="UPF0496 PROTEIN 2-RELATED"/>
    <property type="match status" value="1"/>
</dbReference>
<name>A0A6V7PI38_ANACO</name>
<keyword evidence="4" id="KW-1133">Transmembrane helix</keyword>
<dbReference type="InterPro" id="IPR007749">
    <property type="entry name" value="DUF677"/>
</dbReference>
<protein>
    <submittedName>
        <fullName evidence="7">Uncharacterized protein</fullName>
    </submittedName>
</protein>
<feature type="compositionally biased region" description="Acidic residues" evidence="6">
    <location>
        <begin position="86"/>
        <end position="99"/>
    </location>
</feature>
<evidence type="ECO:0000256" key="3">
    <source>
        <dbReference type="ARBA" id="ARBA00022692"/>
    </source>
</evidence>
<proteinExistence type="inferred from homology"/>
<evidence type="ECO:0000256" key="4">
    <source>
        <dbReference type="ARBA" id="ARBA00022989"/>
    </source>
</evidence>
<reference evidence="7" key="1">
    <citation type="submission" date="2020-07" db="EMBL/GenBank/DDBJ databases">
        <authorList>
            <person name="Lin J."/>
        </authorList>
    </citation>
    <scope>NUCLEOTIDE SEQUENCE</scope>
</reference>
<feature type="region of interest" description="Disordered" evidence="6">
    <location>
        <begin position="78"/>
        <end position="117"/>
    </location>
</feature>
<evidence type="ECO:0000256" key="1">
    <source>
        <dbReference type="ARBA" id="ARBA00004370"/>
    </source>
</evidence>
<feature type="region of interest" description="Disordered" evidence="6">
    <location>
        <begin position="197"/>
        <end position="240"/>
    </location>
</feature>
<dbReference type="AlphaFoldDB" id="A0A6V7PI38"/>
<keyword evidence="3" id="KW-0812">Transmembrane</keyword>
<gene>
    <name evidence="7" type="ORF">CB5_LOCUS13753</name>
</gene>
<evidence type="ECO:0000256" key="2">
    <source>
        <dbReference type="ARBA" id="ARBA00009074"/>
    </source>
</evidence>
<feature type="compositionally biased region" description="Low complexity" evidence="6">
    <location>
        <begin position="106"/>
        <end position="117"/>
    </location>
</feature>
<sequence length="371" mass="41563">MHGLIDLYINILCEEMWAKLRRSLSSSSSSPPRSGEAPPMAIEYITKSKTPLTVEEEYNMALRTKSFLDIWAKAHHHNKPQHAEAEAEADAEAEAEAEEEEKRNSHPSSSSFSSSCNNHSSLKVTEFVLEPSQDSLRAATARIRRHRRPRLLLDYFDATSEACGACVALLSSVHRARCHHRRIRRLLLRLSLNTHSTNTSTNTLSNKGECPNNNNTNTSTNTNILSDEGERPTNNKNNWITPVSRELARHVDGRDNPLSAQSLARFHHATPATRRSRPGSPQCTAGPPPRPAGPQGQERRPNSPPRRLRRLRGEGEVAREAAREVEFGAVELAEQLAELEEHVCLCLITINRSRRLVAREIMTTTAQTPFF</sequence>
<evidence type="ECO:0000256" key="6">
    <source>
        <dbReference type="SAM" id="MobiDB-lite"/>
    </source>
</evidence>
<dbReference type="GO" id="GO:0016020">
    <property type="term" value="C:membrane"/>
    <property type="evidence" value="ECO:0007669"/>
    <property type="project" value="UniProtKB-SubCell"/>
</dbReference>
<accession>A0A6V7PI38</accession>
<feature type="region of interest" description="Disordered" evidence="6">
    <location>
        <begin position="269"/>
        <end position="308"/>
    </location>
</feature>
<comment type="subcellular location">
    <subcellularLocation>
        <location evidence="1">Membrane</location>
    </subcellularLocation>
</comment>
<evidence type="ECO:0000313" key="7">
    <source>
        <dbReference type="EMBL" id="CAD1830542.1"/>
    </source>
</evidence>
<organism evidence="7">
    <name type="scientific">Ananas comosus var. bracteatus</name>
    <name type="common">red pineapple</name>
    <dbReference type="NCBI Taxonomy" id="296719"/>
    <lineage>
        <taxon>Eukaryota</taxon>
        <taxon>Viridiplantae</taxon>
        <taxon>Streptophyta</taxon>
        <taxon>Embryophyta</taxon>
        <taxon>Tracheophyta</taxon>
        <taxon>Spermatophyta</taxon>
        <taxon>Magnoliopsida</taxon>
        <taxon>Liliopsida</taxon>
        <taxon>Poales</taxon>
        <taxon>Bromeliaceae</taxon>
        <taxon>Bromelioideae</taxon>
        <taxon>Ananas</taxon>
    </lineage>
</organism>
<dbReference type="EMBL" id="LR862148">
    <property type="protein sequence ID" value="CAD1830542.1"/>
    <property type="molecule type" value="Genomic_DNA"/>
</dbReference>
<keyword evidence="5" id="KW-0472">Membrane</keyword>
<comment type="similarity">
    <text evidence="2">Belongs to the UPF0496 family.</text>
</comment>
<dbReference type="PANTHER" id="PTHR31113">
    <property type="entry name" value="UPF0496 PROTEIN 3-RELATED"/>
    <property type="match status" value="1"/>
</dbReference>
<feature type="compositionally biased region" description="Low complexity" evidence="6">
    <location>
        <begin position="197"/>
        <end position="223"/>
    </location>
</feature>
<evidence type="ECO:0000256" key="5">
    <source>
        <dbReference type="ARBA" id="ARBA00023136"/>
    </source>
</evidence>